<comment type="caution">
    <text evidence="2">The sequence shown here is derived from an EMBL/GenBank/DDBJ whole genome shotgun (WGS) entry which is preliminary data.</text>
</comment>
<feature type="chain" id="PRO_5008897380" description="Kazal-like domain-containing protein" evidence="1">
    <location>
        <begin position="18"/>
        <end position="144"/>
    </location>
</feature>
<proteinExistence type="predicted"/>
<feature type="signal peptide" evidence="1">
    <location>
        <begin position="1"/>
        <end position="17"/>
    </location>
</feature>
<keyword evidence="1" id="KW-0732">Signal</keyword>
<dbReference type="AlphaFoldDB" id="A0A1D1UMD9"/>
<organism evidence="2 3">
    <name type="scientific">Ramazzottius varieornatus</name>
    <name type="common">Water bear</name>
    <name type="synonym">Tardigrade</name>
    <dbReference type="NCBI Taxonomy" id="947166"/>
    <lineage>
        <taxon>Eukaryota</taxon>
        <taxon>Metazoa</taxon>
        <taxon>Ecdysozoa</taxon>
        <taxon>Tardigrada</taxon>
        <taxon>Eutardigrada</taxon>
        <taxon>Parachela</taxon>
        <taxon>Hypsibioidea</taxon>
        <taxon>Ramazzottiidae</taxon>
        <taxon>Ramazzottius</taxon>
    </lineage>
</organism>
<protein>
    <recommendedName>
        <fullName evidence="4">Kazal-like domain-containing protein</fullName>
    </recommendedName>
</protein>
<evidence type="ECO:0000313" key="2">
    <source>
        <dbReference type="EMBL" id="GAU87513.1"/>
    </source>
</evidence>
<evidence type="ECO:0008006" key="4">
    <source>
        <dbReference type="Google" id="ProtNLM"/>
    </source>
</evidence>
<name>A0A1D1UMD9_RAMVA</name>
<sequence length="144" mass="15215">MISVAIVGLAFLVSAFADNVPPNCDCSAMPNKRLTCGNDGHNYTDTCAYVNARVSNPNLGWRPCFQPGDQEAAAQWLKTMHAGMDPAAAEAMGKKERQACLTNGQSMVGTMRVIIEQVLGMADVSIACMKPCPCSSNVCPGSKA</sequence>
<gene>
    <name evidence="2" type="primary">RvY_00345-1</name>
    <name evidence="2" type="synonym">RvY_00345.1</name>
    <name evidence="2" type="ORF">RvY_00345</name>
</gene>
<evidence type="ECO:0000313" key="3">
    <source>
        <dbReference type="Proteomes" id="UP000186922"/>
    </source>
</evidence>
<accession>A0A1D1UMD9</accession>
<dbReference type="EMBL" id="BDGG01000001">
    <property type="protein sequence ID" value="GAU87513.1"/>
    <property type="molecule type" value="Genomic_DNA"/>
</dbReference>
<keyword evidence="3" id="KW-1185">Reference proteome</keyword>
<dbReference type="Proteomes" id="UP000186922">
    <property type="component" value="Unassembled WGS sequence"/>
</dbReference>
<evidence type="ECO:0000256" key="1">
    <source>
        <dbReference type="SAM" id="SignalP"/>
    </source>
</evidence>
<reference evidence="2 3" key="1">
    <citation type="journal article" date="2016" name="Nat. Commun.">
        <title>Extremotolerant tardigrade genome and improved radiotolerance of human cultured cells by tardigrade-unique protein.</title>
        <authorList>
            <person name="Hashimoto T."/>
            <person name="Horikawa D.D."/>
            <person name="Saito Y."/>
            <person name="Kuwahara H."/>
            <person name="Kozuka-Hata H."/>
            <person name="Shin-I T."/>
            <person name="Minakuchi Y."/>
            <person name="Ohishi K."/>
            <person name="Motoyama A."/>
            <person name="Aizu T."/>
            <person name="Enomoto A."/>
            <person name="Kondo K."/>
            <person name="Tanaka S."/>
            <person name="Hara Y."/>
            <person name="Koshikawa S."/>
            <person name="Sagara H."/>
            <person name="Miura T."/>
            <person name="Yokobori S."/>
            <person name="Miyagawa K."/>
            <person name="Suzuki Y."/>
            <person name="Kubo T."/>
            <person name="Oyama M."/>
            <person name="Kohara Y."/>
            <person name="Fujiyama A."/>
            <person name="Arakawa K."/>
            <person name="Katayama T."/>
            <person name="Toyoda A."/>
            <person name="Kunieda T."/>
        </authorList>
    </citation>
    <scope>NUCLEOTIDE SEQUENCE [LARGE SCALE GENOMIC DNA]</scope>
    <source>
        <strain evidence="2 3">YOKOZUNA-1</strain>
    </source>
</reference>